<sequence>MVATVPLVRPDEDPLATATEGQIALASPLEQSVKPPVDNDQRADEIHLVEDAPLEHHMDYRGLAARRVKVKKIITYASALLSCICAGSIMIFALYAPQFQTYMGYSQVQVNLLSILGEAGMYLTTPIVGISADLYGSAILSFIAAILFGVAYSLAAWTYAAHLPYFAMMISFLLIGGGTACMYFGSITACAKTFTSNRGLALGLPITAYGLSSLWQSQIAALFFTDKQSGEVRVPSLFTFFAIFLTTIGFIAAVGYHFGYRPDVEFVAGKKLQPLSVRLEMDEQTPFLDDQGGFGVPSSNRASGLAAEEIDGDDDEDSKTTLLTRRQMILAFASDWTAWGVALALFATIGPGEMFLNNMGSLIRSLSEPYPSAATNVSIISFSSASMRIIAGVISDHFASKTGQRYSRMLVMLFFTALLVFGHFFVGLGGLQISSGRWFWTISASLGAGYGAIFTLAPTVVSLVWGAEQFGTNWGVLFIFPAVGSIVYELIYATIYDYHTHGELLCYGLSCYQATFIITGTSCVLAVIVWACVWRLGWQRRGLFI</sequence>
<dbReference type="EMBL" id="MU971438">
    <property type="protein sequence ID" value="KAK9234971.1"/>
    <property type="molecule type" value="Genomic_DNA"/>
</dbReference>
<name>A0ACC3STL8_LIPKO</name>
<reference evidence="2" key="1">
    <citation type="journal article" date="2024" name="Front. Bioeng. Biotechnol.">
        <title>Genome-scale model development and genomic sequencing of the oleaginous clade Lipomyces.</title>
        <authorList>
            <person name="Czajka J.J."/>
            <person name="Han Y."/>
            <person name="Kim J."/>
            <person name="Mondo S.J."/>
            <person name="Hofstad B.A."/>
            <person name="Robles A."/>
            <person name="Haridas S."/>
            <person name="Riley R."/>
            <person name="LaButti K."/>
            <person name="Pangilinan J."/>
            <person name="Andreopoulos W."/>
            <person name="Lipzen A."/>
            <person name="Yan J."/>
            <person name="Wang M."/>
            <person name="Ng V."/>
            <person name="Grigoriev I.V."/>
            <person name="Spatafora J.W."/>
            <person name="Magnuson J.K."/>
            <person name="Baker S.E."/>
            <person name="Pomraning K.R."/>
        </authorList>
    </citation>
    <scope>NUCLEOTIDE SEQUENCE [LARGE SCALE GENOMIC DNA]</scope>
    <source>
        <strain evidence="2">CBS 7786</strain>
    </source>
</reference>
<comment type="caution">
    <text evidence="1">The sequence shown here is derived from an EMBL/GenBank/DDBJ whole genome shotgun (WGS) entry which is preliminary data.</text>
</comment>
<proteinExistence type="predicted"/>
<accession>A0ACC3STL8</accession>
<evidence type="ECO:0000313" key="2">
    <source>
        <dbReference type="Proteomes" id="UP001433508"/>
    </source>
</evidence>
<keyword evidence="2" id="KW-1185">Reference proteome</keyword>
<dbReference type="Proteomes" id="UP001433508">
    <property type="component" value="Unassembled WGS sequence"/>
</dbReference>
<gene>
    <name evidence="1" type="ORF">V1525DRAFT_411334</name>
</gene>
<organism evidence="1 2">
    <name type="scientific">Lipomyces kononenkoae</name>
    <name type="common">Yeast</name>
    <dbReference type="NCBI Taxonomy" id="34357"/>
    <lineage>
        <taxon>Eukaryota</taxon>
        <taxon>Fungi</taxon>
        <taxon>Dikarya</taxon>
        <taxon>Ascomycota</taxon>
        <taxon>Saccharomycotina</taxon>
        <taxon>Lipomycetes</taxon>
        <taxon>Lipomycetales</taxon>
        <taxon>Lipomycetaceae</taxon>
        <taxon>Lipomyces</taxon>
    </lineage>
</organism>
<evidence type="ECO:0000313" key="1">
    <source>
        <dbReference type="EMBL" id="KAK9234971.1"/>
    </source>
</evidence>
<protein>
    <submittedName>
        <fullName evidence="1">Major facilitator superfamily domain-containing protein</fullName>
    </submittedName>
</protein>